<dbReference type="EMBL" id="JAHRIO010045678">
    <property type="protein sequence ID" value="MEQ2173416.1"/>
    <property type="molecule type" value="Genomic_DNA"/>
</dbReference>
<gene>
    <name evidence="1" type="ORF">GOODEAATRI_031952</name>
</gene>
<sequence length="80" mass="9144">VYYRTVPHVDVGGVVCAAQQDVWRSVPQRPDYLYPKLNQNLFKELTKICQFELPSIIDQQVLGFQVSMENFPLVTVGQTS</sequence>
<reference evidence="1 2" key="1">
    <citation type="submission" date="2021-06" db="EMBL/GenBank/DDBJ databases">
        <authorList>
            <person name="Palmer J.M."/>
        </authorList>
    </citation>
    <scope>NUCLEOTIDE SEQUENCE [LARGE SCALE GENOMIC DNA]</scope>
    <source>
        <strain evidence="1 2">GA_2019</strain>
        <tissue evidence="1">Muscle</tissue>
    </source>
</reference>
<comment type="caution">
    <text evidence="1">The sequence shown here is derived from an EMBL/GenBank/DDBJ whole genome shotgun (WGS) entry which is preliminary data.</text>
</comment>
<proteinExistence type="predicted"/>
<dbReference type="Proteomes" id="UP001476798">
    <property type="component" value="Unassembled WGS sequence"/>
</dbReference>
<evidence type="ECO:0000313" key="2">
    <source>
        <dbReference type="Proteomes" id="UP001476798"/>
    </source>
</evidence>
<accession>A0ABV0NPU8</accession>
<name>A0ABV0NPU8_9TELE</name>
<feature type="non-terminal residue" evidence="1">
    <location>
        <position position="1"/>
    </location>
</feature>
<protein>
    <submittedName>
        <fullName evidence="1">Uncharacterized protein</fullName>
    </submittedName>
</protein>
<evidence type="ECO:0000313" key="1">
    <source>
        <dbReference type="EMBL" id="MEQ2173416.1"/>
    </source>
</evidence>
<keyword evidence="2" id="KW-1185">Reference proteome</keyword>
<organism evidence="1 2">
    <name type="scientific">Goodea atripinnis</name>
    <dbReference type="NCBI Taxonomy" id="208336"/>
    <lineage>
        <taxon>Eukaryota</taxon>
        <taxon>Metazoa</taxon>
        <taxon>Chordata</taxon>
        <taxon>Craniata</taxon>
        <taxon>Vertebrata</taxon>
        <taxon>Euteleostomi</taxon>
        <taxon>Actinopterygii</taxon>
        <taxon>Neopterygii</taxon>
        <taxon>Teleostei</taxon>
        <taxon>Neoteleostei</taxon>
        <taxon>Acanthomorphata</taxon>
        <taxon>Ovalentaria</taxon>
        <taxon>Atherinomorphae</taxon>
        <taxon>Cyprinodontiformes</taxon>
        <taxon>Goodeidae</taxon>
        <taxon>Goodea</taxon>
    </lineage>
</organism>